<dbReference type="Proteomes" id="UP000035740">
    <property type="component" value="Unassembled WGS sequence"/>
</dbReference>
<name>A0A0J8B013_BETVV</name>
<dbReference type="InterPro" id="IPR042099">
    <property type="entry name" value="ANL_N_sf"/>
</dbReference>
<organism evidence="1 2">
    <name type="scientific">Beta vulgaris subsp. vulgaris</name>
    <name type="common">Beet</name>
    <dbReference type="NCBI Taxonomy" id="3555"/>
    <lineage>
        <taxon>Eukaryota</taxon>
        <taxon>Viridiplantae</taxon>
        <taxon>Streptophyta</taxon>
        <taxon>Embryophyta</taxon>
        <taxon>Tracheophyta</taxon>
        <taxon>Spermatophyta</taxon>
        <taxon>Magnoliopsida</taxon>
        <taxon>eudicotyledons</taxon>
        <taxon>Gunneridae</taxon>
        <taxon>Pentapetalae</taxon>
        <taxon>Caryophyllales</taxon>
        <taxon>Chenopodiaceae</taxon>
        <taxon>Betoideae</taxon>
        <taxon>Beta</taxon>
    </lineage>
</organism>
<evidence type="ECO:0000313" key="1">
    <source>
        <dbReference type="EMBL" id="KMS94354.1"/>
    </source>
</evidence>
<accession>A0A0J8B013</accession>
<evidence type="ECO:0000313" key="2">
    <source>
        <dbReference type="Proteomes" id="UP000035740"/>
    </source>
</evidence>
<gene>
    <name evidence="1" type="ORF">BVRB_022250</name>
</gene>
<dbReference type="Gene3D" id="3.40.50.12780">
    <property type="entry name" value="N-terminal domain of ligase-like"/>
    <property type="match status" value="1"/>
</dbReference>
<sequence>MDCCCPPDCQSQAPGQSVMLGVSPGPLHAAARWAVWQHGGVLVPVFERSPRHQLSEQLQRTNAQLIIVDSRHRTLLELANDACIGSINIDDLQDAGAAEPLRQAEI</sequence>
<dbReference type="EMBL" id="KQ094083">
    <property type="protein sequence ID" value="KMS94354.1"/>
    <property type="molecule type" value="Genomic_DNA"/>
</dbReference>
<dbReference type="Gramene" id="KMS94354">
    <property type="protein sequence ID" value="KMS94354"/>
    <property type="gene ID" value="BVRB_022250"/>
</dbReference>
<reference evidence="1 2" key="1">
    <citation type="journal article" date="2014" name="Nature">
        <title>The genome of the recently domesticated crop plant sugar beet (Beta vulgaris).</title>
        <authorList>
            <person name="Dohm J.C."/>
            <person name="Minoche A.E."/>
            <person name="Holtgrawe D."/>
            <person name="Capella-Gutierrez S."/>
            <person name="Zakrzewski F."/>
            <person name="Tafer H."/>
            <person name="Rupp O."/>
            <person name="Sorensen T.R."/>
            <person name="Stracke R."/>
            <person name="Reinhardt R."/>
            <person name="Goesmann A."/>
            <person name="Kraft T."/>
            <person name="Schulz B."/>
            <person name="Stadler P.F."/>
            <person name="Schmidt T."/>
            <person name="Gabaldon T."/>
            <person name="Lehrach H."/>
            <person name="Weisshaar B."/>
            <person name="Himmelbauer H."/>
        </authorList>
    </citation>
    <scope>NUCLEOTIDE SEQUENCE [LARGE SCALE GENOMIC DNA]</scope>
    <source>
        <tissue evidence="1">Taproot</tissue>
    </source>
</reference>
<proteinExistence type="predicted"/>
<protein>
    <recommendedName>
        <fullName evidence="3">AMP-dependent synthetase/ligase domain-containing protein</fullName>
    </recommendedName>
</protein>
<dbReference type="AlphaFoldDB" id="A0A0J8B013"/>
<evidence type="ECO:0008006" key="3">
    <source>
        <dbReference type="Google" id="ProtNLM"/>
    </source>
</evidence>
<keyword evidence="2" id="KW-1185">Reference proteome</keyword>
<dbReference type="SUPFAM" id="SSF56801">
    <property type="entry name" value="Acetyl-CoA synthetase-like"/>
    <property type="match status" value="1"/>
</dbReference>
<feature type="non-terminal residue" evidence="1">
    <location>
        <position position="106"/>
    </location>
</feature>